<feature type="compositionally biased region" description="Acidic residues" evidence="1">
    <location>
        <begin position="93"/>
        <end position="120"/>
    </location>
</feature>
<feature type="region of interest" description="Disordered" evidence="1">
    <location>
        <begin position="27"/>
        <end position="46"/>
    </location>
</feature>
<protein>
    <recommendedName>
        <fullName evidence="5">DUF5666 domain-containing protein</fullName>
    </recommendedName>
</protein>
<name>A0A9D0ZUV2_9FIRM</name>
<keyword evidence="2" id="KW-0732">Signal</keyword>
<feature type="signal peptide" evidence="2">
    <location>
        <begin position="1"/>
        <end position="23"/>
    </location>
</feature>
<reference evidence="3" key="2">
    <citation type="journal article" date="2021" name="PeerJ">
        <title>Extensive microbial diversity within the chicken gut microbiome revealed by metagenomics and culture.</title>
        <authorList>
            <person name="Gilroy R."/>
            <person name="Ravi A."/>
            <person name="Getino M."/>
            <person name="Pursley I."/>
            <person name="Horton D.L."/>
            <person name="Alikhan N.F."/>
            <person name="Baker D."/>
            <person name="Gharbi K."/>
            <person name="Hall N."/>
            <person name="Watson M."/>
            <person name="Adriaenssens E.M."/>
            <person name="Foster-Nyarko E."/>
            <person name="Jarju S."/>
            <person name="Secka A."/>
            <person name="Antonio M."/>
            <person name="Oren A."/>
            <person name="Chaudhuri R.R."/>
            <person name="La Ragione R."/>
            <person name="Hildebrand F."/>
            <person name="Pallen M.J."/>
        </authorList>
    </citation>
    <scope>NUCLEOTIDE SEQUENCE</scope>
    <source>
        <strain evidence="3">ChiSjej3B21-11622</strain>
    </source>
</reference>
<reference evidence="3" key="1">
    <citation type="submission" date="2020-10" db="EMBL/GenBank/DDBJ databases">
        <authorList>
            <person name="Gilroy R."/>
        </authorList>
    </citation>
    <scope>NUCLEOTIDE SEQUENCE</scope>
    <source>
        <strain evidence="3">ChiSjej3B21-11622</strain>
    </source>
</reference>
<gene>
    <name evidence="3" type="ORF">IAB26_05195</name>
</gene>
<accession>A0A9D0ZUV2</accession>
<evidence type="ECO:0000313" key="3">
    <source>
        <dbReference type="EMBL" id="HIQ95941.1"/>
    </source>
</evidence>
<organism evidence="3 4">
    <name type="scientific">Candidatus Limivivens merdigallinarum</name>
    <dbReference type="NCBI Taxonomy" id="2840859"/>
    <lineage>
        <taxon>Bacteria</taxon>
        <taxon>Bacillati</taxon>
        <taxon>Bacillota</taxon>
        <taxon>Clostridia</taxon>
        <taxon>Lachnospirales</taxon>
        <taxon>Lachnospiraceae</taxon>
        <taxon>Lachnospiraceae incertae sedis</taxon>
        <taxon>Candidatus Limivivens</taxon>
    </lineage>
</organism>
<dbReference type="Proteomes" id="UP000886886">
    <property type="component" value="Unassembled WGS sequence"/>
</dbReference>
<evidence type="ECO:0000256" key="2">
    <source>
        <dbReference type="SAM" id="SignalP"/>
    </source>
</evidence>
<dbReference type="EMBL" id="DVFT01000078">
    <property type="protein sequence ID" value="HIQ95941.1"/>
    <property type="molecule type" value="Genomic_DNA"/>
</dbReference>
<feature type="region of interest" description="Disordered" evidence="1">
    <location>
        <begin position="58"/>
        <end position="186"/>
    </location>
</feature>
<dbReference type="AlphaFoldDB" id="A0A9D0ZUV2"/>
<evidence type="ECO:0008006" key="5">
    <source>
        <dbReference type="Google" id="ProtNLM"/>
    </source>
</evidence>
<sequence>MKNKYVAIMLGLVLAISPAAVYASETETESMEASTGDAETDMSEDTLEDVSQELILGEVASIEEDSITVKLGTRQEPPADGTEVQGETSTTEDGTDEETEESETGTEETSGDEETEESTETEAINAGEPGAMLELTGEEQTIPITEDTIVLKISMEKPDSGETISEANSGIPGEDMEPESETASLEDISEGDVVEIELDDSGNAAVITIQSMD</sequence>
<proteinExistence type="predicted"/>
<evidence type="ECO:0000313" key="4">
    <source>
        <dbReference type="Proteomes" id="UP000886886"/>
    </source>
</evidence>
<evidence type="ECO:0000256" key="1">
    <source>
        <dbReference type="SAM" id="MobiDB-lite"/>
    </source>
</evidence>
<comment type="caution">
    <text evidence="3">The sequence shown here is derived from an EMBL/GenBank/DDBJ whole genome shotgun (WGS) entry which is preliminary data.</text>
</comment>
<feature type="chain" id="PRO_5039087316" description="DUF5666 domain-containing protein" evidence="2">
    <location>
        <begin position="24"/>
        <end position="213"/>
    </location>
</feature>